<organism evidence="3 4">
    <name type="scientific">Cyclobacterium marinum (strain ATCC 25205 / DSM 745 / LMG 13164 / NCIMB 1802)</name>
    <name type="common">Flectobacillus marinus</name>
    <dbReference type="NCBI Taxonomy" id="880070"/>
    <lineage>
        <taxon>Bacteria</taxon>
        <taxon>Pseudomonadati</taxon>
        <taxon>Bacteroidota</taxon>
        <taxon>Cytophagia</taxon>
        <taxon>Cytophagales</taxon>
        <taxon>Cyclobacteriaceae</taxon>
        <taxon>Cyclobacterium</taxon>
    </lineage>
</organism>
<sequence>MKHKPQLIKMKKLKYSLNKSPLILPMLALVVACAGPKTVENEAIESTDFEIVKYNNPGTSSFLGVGLWAWPLPMDYDGDGDMDMLVSCPDKPFNGLYFFENTSGEDFPDFAPPVRIGDAISKVQVSHTSQGVKVLIPGAELVDFKSDLASKEQALFPIEELTKDLGKKPRFNQWKMVDYDGDGDLDVIVGMDDWSAYGWDDAYNEEGVWTNGPLYGFVYLLENKDGQYENRGRIQAGGKEINVYGAPSPNFADFDGDGDLDLICGEFLDKLTYFENKGTRENPVYKEGRYLENEEGIIAMNLEMIIPVALDWDKDGHVDLVVGDEDGRVALIKNTGKTEDGLPIFSSPKYFRQQADNLKFGALVTPVSVDWDNDGDEDIIAGNSAGHFAFIENLDGAVKPKWAEPKLLETDGEPIRIQAGDNGSIQGPAEAKWGYTTLSVADWDGDGQKDIIFNSIWGRVEWIKNTGNGLLAPQPVIVDWKGQSPPYPDWNWWKPKANELVTQWRTTPFAIDWNKDGVMDLVMLDHEGYLAYFEGKEGEGAPILQPGKRIFYGENGSTFTNKDKVEDANPGILRLNISDAGSSGRRKISFMDWDNDGDLDLLVNSVNISLFENVSESPDKVIFNHKGPISEKILAGHTTSPTFVDWDKNGTWDVLAGAEDGHFYYFRR</sequence>
<evidence type="ECO:0000313" key="4">
    <source>
        <dbReference type="Proteomes" id="UP000001635"/>
    </source>
</evidence>
<keyword evidence="4" id="KW-1185">Reference proteome</keyword>
<name>G0J4Y4_CYCMS</name>
<dbReference type="STRING" id="880070.Cycma_2236"/>
<gene>
    <name evidence="3" type="ordered locus">Cycma_2236</name>
</gene>
<protein>
    <submittedName>
        <fullName evidence="3">FG-GAP repeat protein</fullName>
    </submittedName>
</protein>
<feature type="chain" id="PRO_5003401651" evidence="2">
    <location>
        <begin position="35"/>
        <end position="668"/>
    </location>
</feature>
<accession>G0J4Y4</accession>
<feature type="signal peptide" evidence="2">
    <location>
        <begin position="1"/>
        <end position="34"/>
    </location>
</feature>
<dbReference type="EMBL" id="CP002955">
    <property type="protein sequence ID" value="AEL25978.1"/>
    <property type="molecule type" value="Genomic_DNA"/>
</dbReference>
<dbReference type="KEGG" id="cmr:Cycma_2236"/>
<proteinExistence type="predicted"/>
<keyword evidence="1 2" id="KW-0732">Signal</keyword>
<evidence type="ECO:0000256" key="1">
    <source>
        <dbReference type="ARBA" id="ARBA00022729"/>
    </source>
</evidence>
<dbReference type="InterPro" id="IPR013517">
    <property type="entry name" value="FG-GAP"/>
</dbReference>
<dbReference type="eggNOG" id="COG4692">
    <property type="taxonomic scope" value="Bacteria"/>
</dbReference>
<evidence type="ECO:0000313" key="3">
    <source>
        <dbReference type="EMBL" id="AEL25978.1"/>
    </source>
</evidence>
<dbReference type="HOGENOM" id="CLU_011854_0_0_10"/>
<dbReference type="PROSITE" id="PS51257">
    <property type="entry name" value="PROKAR_LIPOPROTEIN"/>
    <property type="match status" value="1"/>
</dbReference>
<dbReference type="Pfam" id="PF13517">
    <property type="entry name" value="FG-GAP_3"/>
    <property type="match status" value="2"/>
</dbReference>
<dbReference type="InterPro" id="IPR028994">
    <property type="entry name" value="Integrin_alpha_N"/>
</dbReference>
<dbReference type="Gene3D" id="2.130.10.130">
    <property type="entry name" value="Integrin alpha, N-terminal"/>
    <property type="match status" value="2"/>
</dbReference>
<dbReference type="Proteomes" id="UP000001635">
    <property type="component" value="Chromosome"/>
</dbReference>
<reference evidence="4" key="1">
    <citation type="submission" date="2011-07" db="EMBL/GenBank/DDBJ databases">
        <title>The complete genome of Cyclobacterium marinum DSM 745.</title>
        <authorList>
            <person name="Lucas S."/>
            <person name="Han J."/>
            <person name="Lapidus A."/>
            <person name="Bruce D."/>
            <person name="Goodwin L."/>
            <person name="Pitluck S."/>
            <person name="Peters L."/>
            <person name="Kyrpides N."/>
            <person name="Mavromatis K."/>
            <person name="Ivanova N."/>
            <person name="Ovchinnikova G."/>
            <person name="Chertkov O."/>
            <person name="Detter J.C."/>
            <person name="Tapia R."/>
            <person name="Han C."/>
            <person name="Land M."/>
            <person name="Hauser L."/>
            <person name="Markowitz V."/>
            <person name="Cheng J.-F."/>
            <person name="Hugenholtz P."/>
            <person name="Woyke T."/>
            <person name="Wu D."/>
            <person name="Tindall B."/>
            <person name="Schuetze A."/>
            <person name="Brambilla E."/>
            <person name="Klenk H.-P."/>
            <person name="Eisen J.A."/>
        </authorList>
    </citation>
    <scope>NUCLEOTIDE SEQUENCE [LARGE SCALE GENOMIC DNA]</scope>
    <source>
        <strain evidence="4">ATCC 25205 / DSM 745 / LMG 13164 / NCIMB 1802</strain>
    </source>
</reference>
<dbReference type="PANTHER" id="PTHR44103">
    <property type="entry name" value="PROPROTEIN CONVERTASE P"/>
    <property type="match status" value="1"/>
</dbReference>
<dbReference type="SUPFAM" id="SSF69318">
    <property type="entry name" value="Integrin alpha N-terminal domain"/>
    <property type="match status" value="2"/>
</dbReference>
<dbReference type="PANTHER" id="PTHR44103:SF1">
    <property type="entry name" value="PROPROTEIN CONVERTASE P"/>
    <property type="match status" value="1"/>
</dbReference>
<evidence type="ECO:0000256" key="2">
    <source>
        <dbReference type="SAM" id="SignalP"/>
    </source>
</evidence>
<dbReference type="AlphaFoldDB" id="G0J4Y4"/>